<name>A0AAV1E5P1_OLDCO</name>
<evidence type="ECO:0000313" key="7">
    <source>
        <dbReference type="EMBL" id="CAI9114737.1"/>
    </source>
</evidence>
<gene>
    <name evidence="7" type="ORF">OLC1_LOCUS21397</name>
</gene>
<dbReference type="GO" id="GO:0005576">
    <property type="term" value="C:extracellular region"/>
    <property type="evidence" value="ECO:0007669"/>
    <property type="project" value="UniProtKB-SubCell"/>
</dbReference>
<reference evidence="7" key="1">
    <citation type="submission" date="2023-03" db="EMBL/GenBank/DDBJ databases">
        <authorList>
            <person name="Julca I."/>
        </authorList>
    </citation>
    <scope>NUCLEOTIDE SEQUENCE</scope>
</reference>
<accession>A0AAV1E5P1</accession>
<comment type="subcellular location">
    <subcellularLocation>
        <location evidence="1 6">Secreted</location>
    </subcellularLocation>
</comment>
<keyword evidence="8" id="KW-1185">Reference proteome</keyword>
<dbReference type="PANTHER" id="PTHR31232:SF43">
    <property type="entry name" value="S-PROTEIN HOMOLOG 29-RELATED"/>
    <property type="match status" value="1"/>
</dbReference>
<dbReference type="Pfam" id="PF05938">
    <property type="entry name" value="Self-incomp_S1"/>
    <property type="match status" value="1"/>
</dbReference>
<keyword evidence="4 6" id="KW-0964">Secreted</keyword>
<evidence type="ECO:0000256" key="1">
    <source>
        <dbReference type="ARBA" id="ARBA00004613"/>
    </source>
</evidence>
<evidence type="ECO:0000256" key="4">
    <source>
        <dbReference type="ARBA" id="ARBA00022525"/>
    </source>
</evidence>
<evidence type="ECO:0000256" key="6">
    <source>
        <dbReference type="RuleBase" id="RU367044"/>
    </source>
</evidence>
<dbReference type="EMBL" id="OX459125">
    <property type="protein sequence ID" value="CAI9114737.1"/>
    <property type="molecule type" value="Genomic_DNA"/>
</dbReference>
<evidence type="ECO:0000256" key="3">
    <source>
        <dbReference type="ARBA" id="ARBA00022471"/>
    </source>
</evidence>
<sequence length="142" mass="16876">MVQFMRSMKTYIIGCIILVLFALNLEVNHAVHPVVNAHVMNDLSPNEVFTVNCKSNLVNLGFHDVEFNKEYNFLLVPNDFGTTLYECNVKFGDEKDWRRFSVYDQRRDLERCAANCRWKISDQRVLFGFDEVTGYWDYFRWL</sequence>
<keyword evidence="5 6" id="KW-0732">Signal</keyword>
<comment type="similarity">
    <text evidence="2 6">Belongs to the plant self-incompatibility (S1) protein family.</text>
</comment>
<protein>
    <recommendedName>
        <fullName evidence="6">S-protein homolog</fullName>
    </recommendedName>
</protein>
<dbReference type="AlphaFoldDB" id="A0AAV1E5P1"/>
<organism evidence="7 8">
    <name type="scientific">Oldenlandia corymbosa var. corymbosa</name>
    <dbReference type="NCBI Taxonomy" id="529605"/>
    <lineage>
        <taxon>Eukaryota</taxon>
        <taxon>Viridiplantae</taxon>
        <taxon>Streptophyta</taxon>
        <taxon>Embryophyta</taxon>
        <taxon>Tracheophyta</taxon>
        <taxon>Spermatophyta</taxon>
        <taxon>Magnoliopsida</taxon>
        <taxon>eudicotyledons</taxon>
        <taxon>Gunneridae</taxon>
        <taxon>Pentapetalae</taxon>
        <taxon>asterids</taxon>
        <taxon>lamiids</taxon>
        <taxon>Gentianales</taxon>
        <taxon>Rubiaceae</taxon>
        <taxon>Rubioideae</taxon>
        <taxon>Spermacoceae</taxon>
        <taxon>Hedyotis-Oldenlandia complex</taxon>
        <taxon>Oldenlandia</taxon>
    </lineage>
</organism>
<evidence type="ECO:0000256" key="5">
    <source>
        <dbReference type="ARBA" id="ARBA00022729"/>
    </source>
</evidence>
<dbReference type="Proteomes" id="UP001161247">
    <property type="component" value="Chromosome 8"/>
</dbReference>
<feature type="chain" id="PRO_5043091696" description="S-protein homolog" evidence="6">
    <location>
        <begin position="31"/>
        <end position="142"/>
    </location>
</feature>
<evidence type="ECO:0000313" key="8">
    <source>
        <dbReference type="Proteomes" id="UP001161247"/>
    </source>
</evidence>
<dbReference type="InterPro" id="IPR010264">
    <property type="entry name" value="Self-incomp_S1"/>
</dbReference>
<keyword evidence="3 6" id="KW-0713">Self-incompatibility</keyword>
<evidence type="ECO:0000256" key="2">
    <source>
        <dbReference type="ARBA" id="ARBA00005581"/>
    </source>
</evidence>
<proteinExistence type="inferred from homology"/>
<dbReference type="GO" id="GO:0060320">
    <property type="term" value="P:rejection of self pollen"/>
    <property type="evidence" value="ECO:0007669"/>
    <property type="project" value="UniProtKB-KW"/>
</dbReference>
<dbReference type="PANTHER" id="PTHR31232">
    <property type="match status" value="1"/>
</dbReference>
<feature type="signal peptide" evidence="6">
    <location>
        <begin position="1"/>
        <end position="30"/>
    </location>
</feature>